<evidence type="ECO:0000313" key="8">
    <source>
        <dbReference type="EMBL" id="KAL0633915.1"/>
    </source>
</evidence>
<evidence type="ECO:0000256" key="2">
    <source>
        <dbReference type="ARBA" id="ARBA00008072"/>
    </source>
</evidence>
<dbReference type="Gene3D" id="3.40.50.720">
    <property type="entry name" value="NAD(P)-binding Rossmann-like Domain"/>
    <property type="match status" value="1"/>
</dbReference>
<evidence type="ECO:0000256" key="1">
    <source>
        <dbReference type="ARBA" id="ARBA00001947"/>
    </source>
</evidence>
<comment type="caution">
    <text evidence="8">The sequence shown here is derived from an EMBL/GenBank/DDBJ whole genome shotgun (WGS) entry which is preliminary data.</text>
</comment>
<keyword evidence="4" id="KW-0862">Zinc</keyword>
<dbReference type="EMBL" id="JBBBZM010000109">
    <property type="protein sequence ID" value="KAL0633915.1"/>
    <property type="molecule type" value="Genomic_DNA"/>
</dbReference>
<dbReference type="InterPro" id="IPR036291">
    <property type="entry name" value="NAD(P)-bd_dom_sf"/>
</dbReference>
<dbReference type="InterPro" id="IPR011032">
    <property type="entry name" value="GroES-like_sf"/>
</dbReference>
<gene>
    <name evidence="8" type="ORF">Q9L58_007156</name>
</gene>
<evidence type="ECO:0000313" key="9">
    <source>
        <dbReference type="Proteomes" id="UP001447188"/>
    </source>
</evidence>
<keyword evidence="9" id="KW-1185">Reference proteome</keyword>
<dbReference type="Pfam" id="PF08240">
    <property type="entry name" value="ADH_N"/>
    <property type="match status" value="1"/>
</dbReference>
<dbReference type="PANTHER" id="PTHR43161">
    <property type="entry name" value="SORBITOL DEHYDROGENASE"/>
    <property type="match status" value="1"/>
</dbReference>
<keyword evidence="3" id="KW-0479">Metal-binding</keyword>
<dbReference type="InterPro" id="IPR013149">
    <property type="entry name" value="ADH-like_C"/>
</dbReference>
<keyword evidence="6" id="KW-0520">NAD</keyword>
<feature type="domain" description="Enoyl reductase (ER)" evidence="7">
    <location>
        <begin position="12"/>
        <end position="350"/>
    </location>
</feature>
<dbReference type="InterPro" id="IPR020843">
    <property type="entry name" value="ER"/>
</dbReference>
<dbReference type="Proteomes" id="UP001447188">
    <property type="component" value="Unassembled WGS sequence"/>
</dbReference>
<dbReference type="InterPro" id="IPR013154">
    <property type="entry name" value="ADH-like_N"/>
</dbReference>
<evidence type="ECO:0000259" key="7">
    <source>
        <dbReference type="SMART" id="SM00829"/>
    </source>
</evidence>
<sequence length="388" mass="41290">MTSQENICFVLKAKNEVCFENRPVPAIENATDVLVRIHVTGISSSDVHYWEHGHIGDSILTAPMILGHGSSGTVVAVGPECHHLVPGDRVVLEPGVPCRFCSFCKAGKYNLCKEIRFAATPPYDGTLANYYVLPEDFCVLLPRCVSFEEGALIEPLAVGVHVCHQAGIKPGNSVVVFGAGPIGLLCAAVARSFGAIQIVMVDIFESRLEFAATYAATGVFSAAHPGTPWGDAMEIIKRFGLGYGADIAIDTSGALQSAKTAIHVLRSDGTYVQVGMEADETSFPMTAFRAREITIRGSFRYGPGDYKLAVDLVASGSVSVNELITDKFEFEDAEMAFEAQKSGRAIKVLINGPQDDGGALLKRIKGGIAEEGREEMPAVSCCAAVAVS</sequence>
<dbReference type="SUPFAM" id="SSF51735">
    <property type="entry name" value="NAD(P)-binding Rossmann-fold domains"/>
    <property type="match status" value="1"/>
</dbReference>
<dbReference type="InterPro" id="IPR045306">
    <property type="entry name" value="SDH-like"/>
</dbReference>
<evidence type="ECO:0000256" key="5">
    <source>
        <dbReference type="ARBA" id="ARBA00023002"/>
    </source>
</evidence>
<evidence type="ECO:0000256" key="4">
    <source>
        <dbReference type="ARBA" id="ARBA00022833"/>
    </source>
</evidence>
<reference evidence="8 9" key="1">
    <citation type="submission" date="2024-02" db="EMBL/GenBank/DDBJ databases">
        <title>Discinaceae phylogenomics.</title>
        <authorList>
            <person name="Dirks A.C."/>
            <person name="James T.Y."/>
        </authorList>
    </citation>
    <scope>NUCLEOTIDE SEQUENCE [LARGE SCALE GENOMIC DNA]</scope>
    <source>
        <strain evidence="8 9">ACD0624</strain>
    </source>
</reference>
<dbReference type="SMART" id="SM00829">
    <property type="entry name" value="PKS_ER"/>
    <property type="match status" value="1"/>
</dbReference>
<dbReference type="Pfam" id="PF00107">
    <property type="entry name" value="ADH_zinc_N"/>
    <property type="match status" value="1"/>
</dbReference>
<comment type="cofactor">
    <cofactor evidence="1">
        <name>Zn(2+)</name>
        <dbReference type="ChEBI" id="CHEBI:29105"/>
    </cofactor>
</comment>
<proteinExistence type="inferred from homology"/>
<dbReference type="CDD" id="cd05285">
    <property type="entry name" value="sorbitol_DH"/>
    <property type="match status" value="1"/>
</dbReference>
<evidence type="ECO:0000256" key="6">
    <source>
        <dbReference type="ARBA" id="ARBA00023027"/>
    </source>
</evidence>
<name>A0ABR3GDD4_9PEZI</name>
<keyword evidence="5" id="KW-0560">Oxidoreductase</keyword>
<dbReference type="SUPFAM" id="SSF50129">
    <property type="entry name" value="GroES-like"/>
    <property type="match status" value="1"/>
</dbReference>
<organism evidence="8 9">
    <name type="scientific">Discina gigas</name>
    <dbReference type="NCBI Taxonomy" id="1032678"/>
    <lineage>
        <taxon>Eukaryota</taxon>
        <taxon>Fungi</taxon>
        <taxon>Dikarya</taxon>
        <taxon>Ascomycota</taxon>
        <taxon>Pezizomycotina</taxon>
        <taxon>Pezizomycetes</taxon>
        <taxon>Pezizales</taxon>
        <taxon>Discinaceae</taxon>
        <taxon>Discina</taxon>
    </lineage>
</organism>
<dbReference type="PANTHER" id="PTHR43161:SF9">
    <property type="entry name" value="SORBITOL DEHYDROGENASE"/>
    <property type="match status" value="1"/>
</dbReference>
<protein>
    <recommendedName>
        <fullName evidence="7">Enoyl reductase (ER) domain-containing protein</fullName>
    </recommendedName>
</protein>
<evidence type="ECO:0000256" key="3">
    <source>
        <dbReference type="ARBA" id="ARBA00022723"/>
    </source>
</evidence>
<dbReference type="Gene3D" id="3.90.180.10">
    <property type="entry name" value="Medium-chain alcohol dehydrogenases, catalytic domain"/>
    <property type="match status" value="1"/>
</dbReference>
<comment type="similarity">
    <text evidence="2">Belongs to the zinc-containing alcohol dehydrogenase family.</text>
</comment>
<accession>A0ABR3GDD4</accession>